<accession>A0A5J9WQ61</accession>
<sequence>MTSDDKALLTMDVSPRRALAPHTATTPSIGHAGVDGDCSSKLGTRALDEAIAQIPLAYVLDSGSQLLHLLCNAVPF</sequence>
<keyword evidence="2" id="KW-1185">Reference proteome</keyword>
<dbReference type="EMBL" id="RWGY01000002">
    <property type="protein sequence ID" value="TVU50057.1"/>
    <property type="molecule type" value="Genomic_DNA"/>
</dbReference>
<gene>
    <name evidence="1" type="ORF">EJB05_01412</name>
</gene>
<dbReference type="Gramene" id="TVU50057">
    <property type="protein sequence ID" value="TVU50057"/>
    <property type="gene ID" value="EJB05_01412"/>
</dbReference>
<dbReference type="Proteomes" id="UP000324897">
    <property type="component" value="Chromosome 6"/>
</dbReference>
<evidence type="ECO:0000313" key="1">
    <source>
        <dbReference type="EMBL" id="TVU50057.1"/>
    </source>
</evidence>
<evidence type="ECO:0000313" key="2">
    <source>
        <dbReference type="Proteomes" id="UP000324897"/>
    </source>
</evidence>
<name>A0A5J9WQ61_9POAL</name>
<organism evidence="1 2">
    <name type="scientific">Eragrostis curvula</name>
    <name type="common">weeping love grass</name>
    <dbReference type="NCBI Taxonomy" id="38414"/>
    <lineage>
        <taxon>Eukaryota</taxon>
        <taxon>Viridiplantae</taxon>
        <taxon>Streptophyta</taxon>
        <taxon>Embryophyta</taxon>
        <taxon>Tracheophyta</taxon>
        <taxon>Spermatophyta</taxon>
        <taxon>Magnoliopsida</taxon>
        <taxon>Liliopsida</taxon>
        <taxon>Poales</taxon>
        <taxon>Poaceae</taxon>
        <taxon>PACMAD clade</taxon>
        <taxon>Chloridoideae</taxon>
        <taxon>Eragrostideae</taxon>
        <taxon>Eragrostidinae</taxon>
        <taxon>Eragrostis</taxon>
    </lineage>
</organism>
<comment type="caution">
    <text evidence="1">The sequence shown here is derived from an EMBL/GenBank/DDBJ whole genome shotgun (WGS) entry which is preliminary data.</text>
</comment>
<reference evidence="1 2" key="1">
    <citation type="journal article" date="2019" name="Sci. Rep.">
        <title>A high-quality genome of Eragrostis curvula grass provides insights into Poaceae evolution and supports new strategies to enhance forage quality.</title>
        <authorList>
            <person name="Carballo J."/>
            <person name="Santos B.A.C.M."/>
            <person name="Zappacosta D."/>
            <person name="Garbus I."/>
            <person name="Selva J.P."/>
            <person name="Gallo C.A."/>
            <person name="Diaz A."/>
            <person name="Albertini E."/>
            <person name="Caccamo M."/>
            <person name="Echenique V."/>
        </authorList>
    </citation>
    <scope>NUCLEOTIDE SEQUENCE [LARGE SCALE GENOMIC DNA]</scope>
    <source>
        <strain evidence="2">cv. Victoria</strain>
        <tissue evidence="1">Leaf</tissue>
    </source>
</reference>
<protein>
    <submittedName>
        <fullName evidence="1">Uncharacterized protein</fullName>
    </submittedName>
</protein>
<proteinExistence type="predicted"/>
<dbReference type="AlphaFoldDB" id="A0A5J9WQ61"/>